<feature type="compositionally biased region" description="Basic and acidic residues" evidence="1">
    <location>
        <begin position="48"/>
        <end position="59"/>
    </location>
</feature>
<feature type="region of interest" description="Disordered" evidence="1">
    <location>
        <begin position="1"/>
        <end position="75"/>
    </location>
</feature>
<gene>
    <name evidence="2" type="ORF">GCM10010269_51140</name>
</gene>
<protein>
    <submittedName>
        <fullName evidence="2">Uncharacterized protein</fullName>
    </submittedName>
</protein>
<sequence>MSFTSTSFTSTRDRTRPTGLNRDVDDVRALVDPGAGLAGRPRSTSLEEGVRVHDSERPRAAGVLRGRSSTCRLAR</sequence>
<name>A0A918L598_9ACTN</name>
<evidence type="ECO:0000313" key="3">
    <source>
        <dbReference type="Proteomes" id="UP000606194"/>
    </source>
</evidence>
<accession>A0A918L598</accession>
<reference evidence="2" key="1">
    <citation type="journal article" date="2014" name="Int. J. Syst. Evol. Microbiol.">
        <title>Complete genome sequence of Corynebacterium casei LMG S-19264T (=DSM 44701T), isolated from a smear-ripened cheese.</title>
        <authorList>
            <consortium name="US DOE Joint Genome Institute (JGI-PGF)"/>
            <person name="Walter F."/>
            <person name="Albersmeier A."/>
            <person name="Kalinowski J."/>
            <person name="Ruckert C."/>
        </authorList>
    </citation>
    <scope>NUCLEOTIDE SEQUENCE</scope>
    <source>
        <strain evidence="2">JCM 4386</strain>
    </source>
</reference>
<dbReference type="Proteomes" id="UP000606194">
    <property type="component" value="Unassembled WGS sequence"/>
</dbReference>
<keyword evidence="3" id="KW-1185">Reference proteome</keyword>
<feature type="compositionally biased region" description="Low complexity" evidence="1">
    <location>
        <begin position="1"/>
        <end position="10"/>
    </location>
</feature>
<dbReference type="EMBL" id="BMTL01000022">
    <property type="protein sequence ID" value="GGS05952.1"/>
    <property type="molecule type" value="Genomic_DNA"/>
</dbReference>
<evidence type="ECO:0000256" key="1">
    <source>
        <dbReference type="SAM" id="MobiDB-lite"/>
    </source>
</evidence>
<feature type="compositionally biased region" description="Basic and acidic residues" evidence="1">
    <location>
        <begin position="11"/>
        <end position="29"/>
    </location>
</feature>
<dbReference type="AlphaFoldDB" id="A0A918L598"/>
<dbReference type="RefSeq" id="WP_190151642.1">
    <property type="nucleotide sequence ID" value="NZ_BMTL01000022.1"/>
</dbReference>
<comment type="caution">
    <text evidence="2">The sequence shown here is derived from an EMBL/GenBank/DDBJ whole genome shotgun (WGS) entry which is preliminary data.</text>
</comment>
<proteinExistence type="predicted"/>
<organism evidence="2 3">
    <name type="scientific">Streptomyces humidus</name>
    <dbReference type="NCBI Taxonomy" id="52259"/>
    <lineage>
        <taxon>Bacteria</taxon>
        <taxon>Bacillati</taxon>
        <taxon>Actinomycetota</taxon>
        <taxon>Actinomycetes</taxon>
        <taxon>Kitasatosporales</taxon>
        <taxon>Streptomycetaceae</taxon>
        <taxon>Streptomyces</taxon>
    </lineage>
</organism>
<reference evidence="2" key="2">
    <citation type="submission" date="2020-09" db="EMBL/GenBank/DDBJ databases">
        <authorList>
            <person name="Sun Q."/>
            <person name="Ohkuma M."/>
        </authorList>
    </citation>
    <scope>NUCLEOTIDE SEQUENCE</scope>
    <source>
        <strain evidence="2">JCM 4386</strain>
    </source>
</reference>
<evidence type="ECO:0000313" key="2">
    <source>
        <dbReference type="EMBL" id="GGS05952.1"/>
    </source>
</evidence>